<dbReference type="InterPro" id="IPR006634">
    <property type="entry name" value="TLC-dom"/>
</dbReference>
<organism evidence="7 8">
    <name type="scientific">Pyrrhoderma noxium</name>
    <dbReference type="NCBI Taxonomy" id="2282107"/>
    <lineage>
        <taxon>Eukaryota</taxon>
        <taxon>Fungi</taxon>
        <taxon>Dikarya</taxon>
        <taxon>Basidiomycota</taxon>
        <taxon>Agaricomycotina</taxon>
        <taxon>Agaricomycetes</taxon>
        <taxon>Hymenochaetales</taxon>
        <taxon>Hymenochaetaceae</taxon>
        <taxon>Pyrrhoderma</taxon>
    </lineage>
</organism>
<sequence>MEGITQLPAAYQQSQTYPHITLVPEYPVLLAILTAVYALLYYLISPYYAPDHPSKQLRQGQVNQSQSQLLEQRGKRKQRSWILTACASASMTLASLPYARDYLRAGASVYTVNSTHTKVGADLVCVAFQAYLLADLGMGSIHYRDQIQVLSGWIHHSAYVFVVEYAIRHGLAPIFVFCAVMELPTLIMALGILAPSMRSNFWFAASFFATRIVLHVLLLFEYAQADARNYLLKGSWAPVIALFTAFLLHVSWFYKCLKGNLRRIGKQYKIQTTAIASSKGGEDVLGLGFGNRLEDWIRLGSALLALVDTVDIAHYFPSKEKWTKSHLKHVLGAYAAPFLRRANSLRRYRRDKGKTDIDGTK</sequence>
<accession>A0A286UDU3</accession>
<protein>
    <recommendedName>
        <fullName evidence="6">TLC domain-containing protein</fullName>
    </recommendedName>
</protein>
<dbReference type="PANTHER" id="PTHR13439:SF72">
    <property type="entry name" value="TLC DOMAIN-CONTAINING PROTEIN"/>
    <property type="match status" value="1"/>
</dbReference>
<dbReference type="Pfam" id="PF03798">
    <property type="entry name" value="TRAM_LAG1_CLN8"/>
    <property type="match status" value="1"/>
</dbReference>
<feature type="transmembrane region" description="Helical" evidence="5">
    <location>
        <begin position="28"/>
        <end position="49"/>
    </location>
</feature>
<feature type="transmembrane region" description="Helical" evidence="5">
    <location>
        <begin position="235"/>
        <end position="254"/>
    </location>
</feature>
<evidence type="ECO:0000256" key="4">
    <source>
        <dbReference type="ARBA" id="ARBA00023136"/>
    </source>
</evidence>
<dbReference type="AlphaFoldDB" id="A0A286UDU3"/>
<feature type="domain" description="TLC" evidence="6">
    <location>
        <begin position="97"/>
        <end position="258"/>
    </location>
</feature>
<feature type="transmembrane region" description="Helical" evidence="5">
    <location>
        <begin position="173"/>
        <end position="194"/>
    </location>
</feature>
<proteinExistence type="predicted"/>
<evidence type="ECO:0000256" key="1">
    <source>
        <dbReference type="ARBA" id="ARBA00004141"/>
    </source>
</evidence>
<keyword evidence="2 5" id="KW-0812">Transmembrane</keyword>
<dbReference type="EMBL" id="NBII01000006">
    <property type="protein sequence ID" value="PAV17689.1"/>
    <property type="molecule type" value="Genomic_DNA"/>
</dbReference>
<dbReference type="InterPro" id="IPR050846">
    <property type="entry name" value="TLCD"/>
</dbReference>
<dbReference type="STRING" id="2282107.A0A286UDU3"/>
<dbReference type="GO" id="GO:0016020">
    <property type="term" value="C:membrane"/>
    <property type="evidence" value="ECO:0007669"/>
    <property type="project" value="UniProtKB-SubCell"/>
</dbReference>
<feature type="transmembrane region" description="Helical" evidence="5">
    <location>
        <begin position="201"/>
        <end position="223"/>
    </location>
</feature>
<keyword evidence="8" id="KW-1185">Reference proteome</keyword>
<reference evidence="7 8" key="1">
    <citation type="journal article" date="2017" name="Mol. Ecol.">
        <title>Comparative and population genomic landscape of Phellinus noxius: A hypervariable fungus causing root rot in trees.</title>
        <authorList>
            <person name="Chung C.L."/>
            <person name="Lee T.J."/>
            <person name="Akiba M."/>
            <person name="Lee H.H."/>
            <person name="Kuo T.H."/>
            <person name="Liu D."/>
            <person name="Ke H.M."/>
            <person name="Yokoi T."/>
            <person name="Roa M.B."/>
            <person name="Lu M.J."/>
            <person name="Chang Y.Y."/>
            <person name="Ann P.J."/>
            <person name="Tsai J.N."/>
            <person name="Chen C.Y."/>
            <person name="Tzean S.S."/>
            <person name="Ota Y."/>
            <person name="Hattori T."/>
            <person name="Sahashi N."/>
            <person name="Liou R.F."/>
            <person name="Kikuchi T."/>
            <person name="Tsai I.J."/>
        </authorList>
    </citation>
    <scope>NUCLEOTIDE SEQUENCE [LARGE SCALE GENOMIC DNA]</scope>
    <source>
        <strain evidence="7 8">FFPRI411160</strain>
    </source>
</reference>
<dbReference type="InParanoid" id="A0A286UDU3"/>
<dbReference type="GO" id="GO:0055088">
    <property type="term" value="P:lipid homeostasis"/>
    <property type="evidence" value="ECO:0007669"/>
    <property type="project" value="TreeGrafter"/>
</dbReference>
<dbReference type="PANTHER" id="PTHR13439">
    <property type="entry name" value="CT120 PROTEIN"/>
    <property type="match status" value="1"/>
</dbReference>
<evidence type="ECO:0000256" key="5">
    <source>
        <dbReference type="SAM" id="Phobius"/>
    </source>
</evidence>
<evidence type="ECO:0000256" key="3">
    <source>
        <dbReference type="ARBA" id="ARBA00022989"/>
    </source>
</evidence>
<comment type="caution">
    <text evidence="7">The sequence shown here is derived from an EMBL/GenBank/DDBJ whole genome shotgun (WGS) entry which is preliminary data.</text>
</comment>
<comment type="subcellular location">
    <subcellularLocation>
        <location evidence="1">Membrane</location>
        <topology evidence="1">Multi-pass membrane protein</topology>
    </subcellularLocation>
</comment>
<dbReference type="Proteomes" id="UP000217199">
    <property type="component" value="Unassembled WGS sequence"/>
</dbReference>
<feature type="transmembrane region" description="Helical" evidence="5">
    <location>
        <begin position="81"/>
        <end position="99"/>
    </location>
</feature>
<evidence type="ECO:0000313" key="8">
    <source>
        <dbReference type="Proteomes" id="UP000217199"/>
    </source>
</evidence>
<keyword evidence="4 5" id="KW-0472">Membrane</keyword>
<dbReference type="GO" id="GO:0005783">
    <property type="term" value="C:endoplasmic reticulum"/>
    <property type="evidence" value="ECO:0007669"/>
    <property type="project" value="TreeGrafter"/>
</dbReference>
<dbReference type="OrthoDB" id="341353at2759"/>
<keyword evidence="3 5" id="KW-1133">Transmembrane helix</keyword>
<evidence type="ECO:0000313" key="7">
    <source>
        <dbReference type="EMBL" id="PAV17689.1"/>
    </source>
</evidence>
<evidence type="ECO:0000256" key="2">
    <source>
        <dbReference type="ARBA" id="ARBA00022692"/>
    </source>
</evidence>
<name>A0A286UDU3_9AGAM</name>
<gene>
    <name evidence="7" type="ORF">PNOK_0617500</name>
</gene>
<evidence type="ECO:0000259" key="6">
    <source>
        <dbReference type="Pfam" id="PF03798"/>
    </source>
</evidence>